<dbReference type="RefSeq" id="WP_135469622.1">
    <property type="nucleotide sequence ID" value="NZ_CAXHPU010000100.1"/>
</dbReference>
<dbReference type="InterPro" id="IPR046484">
    <property type="entry name" value="DUF6577"/>
</dbReference>
<sequence>MIETRAAILTYAENRESFRFADLFSYLNGIINISKVTLSWYLREMVKDDILFKLGRGIYTSRQHQSTCYTPQLREKALKLGKRIGGTFPFIKVSVFDGQVLADFQHHLSSNNLIYIEVEREAMESVFHWLKSERYIAYLNPNKEFVYDNIDISKEAVIVKPLISESPLTEIRGISTPRIEKILVDILCDDDMDYLHGSEWHYILDHVMNTYSVNRSTLMRYASRRNAKDKVGKALENLNTHD</sequence>
<gene>
    <name evidence="1" type="ORF">EZ315_00485</name>
</gene>
<evidence type="ECO:0000313" key="2">
    <source>
        <dbReference type="Proteomes" id="UP000297635"/>
    </source>
</evidence>
<reference evidence="1 2" key="1">
    <citation type="submission" date="2019-02" db="EMBL/GenBank/DDBJ databases">
        <title>Isolation and identification of novel species under the genus Muribaculum.</title>
        <authorList>
            <person name="Miyake S."/>
            <person name="Ding Y."/>
            <person name="Low A."/>
            <person name="Soh M."/>
            <person name="Seedorf H."/>
        </authorList>
    </citation>
    <scope>NUCLEOTIDE SEQUENCE [LARGE SCALE GENOMIC DNA]</scope>
    <source>
        <strain evidence="1 2">TLL-A3</strain>
    </source>
</reference>
<dbReference type="AlphaFoldDB" id="A0A4Z0V4X2"/>
<dbReference type="Proteomes" id="UP000297635">
    <property type="component" value="Unassembled WGS sequence"/>
</dbReference>
<dbReference type="Pfam" id="PF20217">
    <property type="entry name" value="DUF6577"/>
    <property type="match status" value="1"/>
</dbReference>
<evidence type="ECO:0000313" key="1">
    <source>
        <dbReference type="EMBL" id="TGG39264.1"/>
    </source>
</evidence>
<organism evidence="1 2">
    <name type="scientific">Duncaniella freteri</name>
    <dbReference type="NCBI Taxonomy" id="2530391"/>
    <lineage>
        <taxon>Bacteria</taxon>
        <taxon>Pseudomonadati</taxon>
        <taxon>Bacteroidota</taxon>
        <taxon>Bacteroidia</taxon>
        <taxon>Bacteroidales</taxon>
        <taxon>Muribaculaceae</taxon>
        <taxon>Duncaniella</taxon>
    </lineage>
</organism>
<protein>
    <submittedName>
        <fullName evidence="1">Uncharacterized protein</fullName>
    </submittedName>
</protein>
<accession>A0A4Z0V4X2</accession>
<comment type="caution">
    <text evidence="1">The sequence shown here is derived from an EMBL/GenBank/DDBJ whole genome shotgun (WGS) entry which is preliminary data.</text>
</comment>
<dbReference type="EMBL" id="SJSA01000001">
    <property type="protein sequence ID" value="TGG39264.1"/>
    <property type="molecule type" value="Genomic_DNA"/>
</dbReference>
<name>A0A4Z0V4X2_9BACT</name>
<dbReference type="GeneID" id="82148245"/>
<proteinExistence type="predicted"/>
<keyword evidence="2" id="KW-1185">Reference proteome</keyword>